<dbReference type="Proteomes" id="UP001140560">
    <property type="component" value="Unassembled WGS sequence"/>
</dbReference>
<name>A0A9W8Y9M0_9PLEO</name>
<protein>
    <submittedName>
        <fullName evidence="2">Uncharacterized protein</fullName>
    </submittedName>
</protein>
<evidence type="ECO:0000256" key="1">
    <source>
        <dbReference type="SAM" id="MobiDB-lite"/>
    </source>
</evidence>
<dbReference type="OrthoDB" id="3266505at2759"/>
<keyword evidence="3" id="KW-1185">Reference proteome</keyword>
<feature type="region of interest" description="Disordered" evidence="1">
    <location>
        <begin position="122"/>
        <end position="173"/>
    </location>
</feature>
<comment type="caution">
    <text evidence="2">The sequence shown here is derived from an EMBL/GenBank/DDBJ whole genome shotgun (WGS) entry which is preliminary data.</text>
</comment>
<dbReference type="EMBL" id="JAPEUY010000007">
    <property type="protein sequence ID" value="KAJ4371457.1"/>
    <property type="molecule type" value="Genomic_DNA"/>
</dbReference>
<evidence type="ECO:0000313" key="3">
    <source>
        <dbReference type="Proteomes" id="UP001140560"/>
    </source>
</evidence>
<accession>A0A9W8Y9M0</accession>
<proteinExistence type="predicted"/>
<evidence type="ECO:0000313" key="2">
    <source>
        <dbReference type="EMBL" id="KAJ4371457.1"/>
    </source>
</evidence>
<organism evidence="2 3">
    <name type="scientific">Neocucurbitaria cava</name>
    <dbReference type="NCBI Taxonomy" id="798079"/>
    <lineage>
        <taxon>Eukaryota</taxon>
        <taxon>Fungi</taxon>
        <taxon>Dikarya</taxon>
        <taxon>Ascomycota</taxon>
        <taxon>Pezizomycotina</taxon>
        <taxon>Dothideomycetes</taxon>
        <taxon>Pleosporomycetidae</taxon>
        <taxon>Pleosporales</taxon>
        <taxon>Pleosporineae</taxon>
        <taxon>Cucurbitariaceae</taxon>
        <taxon>Neocucurbitaria</taxon>
    </lineage>
</organism>
<gene>
    <name evidence="2" type="ORF">N0V83_004674</name>
</gene>
<dbReference type="AlphaFoldDB" id="A0A9W8Y9M0"/>
<sequence>MGLPLGLHDDDVDVCFPITEHHLENQVYRPARHAVIRGEIIELRNKSLHYIQKDPDRATAITAKLAHWWNDVEEILDSDDEITHFANKCDEILQHLSRRGSAWPEASAAAIRDLRAKMVNREAVAQPQDRRGTSSALTDGSLDLPSNQDLPEPSTHGEHVPSGAPIMNPAMGHMSGNEHLITGPTFDSGINLNGDPGTQNNLQHDPVLFDLGNYDWNYPTNVSGSVGQNGVFGEDHSLDPFSGFDIPFWFEQEQHWDMLRW</sequence>
<feature type="compositionally biased region" description="Polar residues" evidence="1">
    <location>
        <begin position="133"/>
        <end position="149"/>
    </location>
</feature>
<reference evidence="2" key="1">
    <citation type="submission" date="2022-10" db="EMBL/GenBank/DDBJ databases">
        <title>Tapping the CABI collections for fungal endophytes: first genome assemblies for Collariella, Neodidymelliopsis, Ascochyta clinopodiicola, Didymella pomorum, Didymosphaeria variabile, Neocosmospora piperis and Neocucurbitaria cava.</title>
        <authorList>
            <person name="Hill R."/>
        </authorList>
    </citation>
    <scope>NUCLEOTIDE SEQUENCE</scope>
    <source>
        <strain evidence="2">IMI 356814</strain>
    </source>
</reference>